<keyword evidence="2" id="KW-1185">Reference proteome</keyword>
<reference evidence="1" key="1">
    <citation type="submission" date="2022-02" db="EMBL/GenBank/DDBJ databases">
        <title>Plant Genome Project.</title>
        <authorList>
            <person name="Zhang R.-G."/>
        </authorList>
    </citation>
    <scope>NUCLEOTIDE SEQUENCE</scope>
    <source>
        <strain evidence="1">AT1</strain>
    </source>
</reference>
<gene>
    <name evidence="1" type="ORF">RHMOL_Rhmol06G0184000</name>
</gene>
<protein>
    <submittedName>
        <fullName evidence="1">Uncharacterized protein</fullName>
    </submittedName>
</protein>
<comment type="caution">
    <text evidence="1">The sequence shown here is derived from an EMBL/GenBank/DDBJ whole genome shotgun (WGS) entry which is preliminary data.</text>
</comment>
<evidence type="ECO:0000313" key="1">
    <source>
        <dbReference type="EMBL" id="KAI8551416.1"/>
    </source>
</evidence>
<proteinExistence type="predicted"/>
<dbReference type="EMBL" id="CM046393">
    <property type="protein sequence ID" value="KAI8551416.1"/>
    <property type="molecule type" value="Genomic_DNA"/>
</dbReference>
<sequence>MAHYGRVCNDTEEKEKRLKIYKDNVESCWAFSAVAAVEGINALKNGKLISLSEQELVDCDINGGDHGCQGGLMDYAFQFIQKNKGLTTEANYPYSRTDGTCQRDKAAQHAIKITGYEDVPTNNESSLLKAVANQPVSVAIDAGGPDFQFYSSGVFKGEWGIALDHGVMYSYWIWN</sequence>
<evidence type="ECO:0000313" key="2">
    <source>
        <dbReference type="Proteomes" id="UP001062846"/>
    </source>
</evidence>
<name>A0ACC0NEH7_RHOML</name>
<accession>A0ACC0NEH7</accession>
<organism evidence="1 2">
    <name type="scientific">Rhododendron molle</name>
    <name type="common">Chinese azalea</name>
    <name type="synonym">Azalea mollis</name>
    <dbReference type="NCBI Taxonomy" id="49168"/>
    <lineage>
        <taxon>Eukaryota</taxon>
        <taxon>Viridiplantae</taxon>
        <taxon>Streptophyta</taxon>
        <taxon>Embryophyta</taxon>
        <taxon>Tracheophyta</taxon>
        <taxon>Spermatophyta</taxon>
        <taxon>Magnoliopsida</taxon>
        <taxon>eudicotyledons</taxon>
        <taxon>Gunneridae</taxon>
        <taxon>Pentapetalae</taxon>
        <taxon>asterids</taxon>
        <taxon>Ericales</taxon>
        <taxon>Ericaceae</taxon>
        <taxon>Ericoideae</taxon>
        <taxon>Rhodoreae</taxon>
        <taxon>Rhododendron</taxon>
    </lineage>
</organism>
<dbReference type="Proteomes" id="UP001062846">
    <property type="component" value="Chromosome 6"/>
</dbReference>